<evidence type="ECO:0000256" key="5">
    <source>
        <dbReference type="ARBA" id="ARBA00029447"/>
    </source>
</evidence>
<evidence type="ECO:0000313" key="10">
    <source>
        <dbReference type="EMBL" id="NBD25219.1"/>
    </source>
</evidence>
<dbReference type="InterPro" id="IPR003660">
    <property type="entry name" value="HAMP_dom"/>
</dbReference>
<evidence type="ECO:0000256" key="3">
    <source>
        <dbReference type="ARBA" id="ARBA00023136"/>
    </source>
</evidence>
<evidence type="ECO:0000313" key="11">
    <source>
        <dbReference type="Proteomes" id="UP000665561"/>
    </source>
</evidence>
<gene>
    <name evidence="10" type="ORF">GT019_15150</name>
</gene>
<dbReference type="PROSITE" id="PS50111">
    <property type="entry name" value="CHEMOTAXIS_TRANSDUC_2"/>
    <property type="match status" value="1"/>
</dbReference>
<keyword evidence="7" id="KW-1133">Transmembrane helix</keyword>
<dbReference type="EMBL" id="JAAAMV010000011">
    <property type="protein sequence ID" value="NBD25219.1"/>
    <property type="molecule type" value="Genomic_DNA"/>
</dbReference>
<proteinExistence type="inferred from homology"/>
<dbReference type="PROSITE" id="PS50885">
    <property type="entry name" value="HAMP"/>
    <property type="match status" value="1"/>
</dbReference>
<keyword evidence="7" id="KW-0812">Transmembrane</keyword>
<evidence type="ECO:0000259" key="8">
    <source>
        <dbReference type="PROSITE" id="PS50111"/>
    </source>
</evidence>
<feature type="domain" description="HAMP" evidence="9">
    <location>
        <begin position="71"/>
        <end position="124"/>
    </location>
</feature>
<dbReference type="RefSeq" id="WP_161744035.1">
    <property type="nucleotide sequence ID" value="NZ_JAAAMV010000011.1"/>
</dbReference>
<feature type="transmembrane region" description="Helical" evidence="7">
    <location>
        <begin position="48"/>
        <end position="69"/>
    </location>
</feature>
<evidence type="ECO:0000256" key="7">
    <source>
        <dbReference type="SAM" id="Phobius"/>
    </source>
</evidence>
<keyword evidence="2" id="KW-1003">Cell membrane</keyword>
<sequence length="429" mass="46587">MRYTIRTKLMIAFTSAGLLLGLNGQLWYGFAERLHDRPPGDAAFESELLRLLGITVGCFALIIGIGLLTSRLVARPAARIVERVEIMALGDLQGSELRLTQRDEWGEAAKAVNHMGRNLRGLIRRVTDSSAELIAGVDRLNETAETTVRAAKQIGEATRSISIGSEKQVDRAADAASSFQDIDHGLRRIAEYAEDVNGSASNAVKEAEAGDAVIARNVEQMRTIQLAFGHSGDIVRKLGERSREIGEFVSTIRAIAETTNLLALNASIEAARAGEHGLGFSVVASEVKKLAAEAKLASDRIAALIDSVRSEVRLAIETMRDSGEEVQTGMNLMAEASRSFRQIVHAVYDVSQRGRQVRVITEDATAQSERLAAMTAELEFIAKLAWASSVEAANFSSEQAAAMEGLFQAAETLQSMSREMNELVQRFKI</sequence>
<evidence type="ECO:0008006" key="12">
    <source>
        <dbReference type="Google" id="ProtNLM"/>
    </source>
</evidence>
<evidence type="ECO:0000256" key="2">
    <source>
        <dbReference type="ARBA" id="ARBA00022475"/>
    </source>
</evidence>
<feature type="domain" description="Methyl-accepting transducer" evidence="8">
    <location>
        <begin position="143"/>
        <end position="379"/>
    </location>
</feature>
<evidence type="ECO:0000259" key="9">
    <source>
        <dbReference type="PROSITE" id="PS50885"/>
    </source>
</evidence>
<protein>
    <recommendedName>
        <fullName evidence="12">Methyl-accepting chemotaxis protein</fullName>
    </recommendedName>
</protein>
<evidence type="ECO:0000256" key="4">
    <source>
        <dbReference type="ARBA" id="ARBA00023224"/>
    </source>
</evidence>
<name>A0ABW9XRE5_9BACL</name>
<dbReference type="InterPro" id="IPR004089">
    <property type="entry name" value="MCPsignal_dom"/>
</dbReference>
<dbReference type="Gene3D" id="1.10.287.950">
    <property type="entry name" value="Methyl-accepting chemotaxis protein"/>
    <property type="match status" value="1"/>
</dbReference>
<dbReference type="CDD" id="cd06225">
    <property type="entry name" value="HAMP"/>
    <property type="match status" value="1"/>
</dbReference>
<comment type="subcellular location">
    <subcellularLocation>
        <location evidence="1">Cell membrane</location>
    </subcellularLocation>
</comment>
<reference evidence="10 11" key="1">
    <citation type="submission" date="2020-01" db="EMBL/GenBank/DDBJ databases">
        <title>Paenibacillus soybeanensis sp. nov. isolated from the nodules of soybean (Glycine max(L.) Merr).</title>
        <authorList>
            <person name="Wang H."/>
        </authorList>
    </citation>
    <scope>NUCLEOTIDE SEQUENCE [LARGE SCALE GENOMIC DNA]</scope>
    <source>
        <strain evidence="10 11">T1</strain>
    </source>
</reference>
<organism evidence="10 11">
    <name type="scientific">Paenibacillus glycinis</name>
    <dbReference type="NCBI Taxonomy" id="2697035"/>
    <lineage>
        <taxon>Bacteria</taxon>
        <taxon>Bacillati</taxon>
        <taxon>Bacillota</taxon>
        <taxon>Bacilli</taxon>
        <taxon>Bacillales</taxon>
        <taxon>Paenibacillaceae</taxon>
        <taxon>Paenibacillus</taxon>
    </lineage>
</organism>
<comment type="similarity">
    <text evidence="5">Belongs to the methyl-accepting chemotaxis (MCP) protein family.</text>
</comment>
<keyword evidence="4 6" id="KW-0807">Transducer</keyword>
<comment type="caution">
    <text evidence="10">The sequence shown here is derived from an EMBL/GenBank/DDBJ whole genome shotgun (WGS) entry which is preliminary data.</text>
</comment>
<dbReference type="SMART" id="SM00283">
    <property type="entry name" value="MA"/>
    <property type="match status" value="1"/>
</dbReference>
<accession>A0ABW9XRE5</accession>
<dbReference type="PANTHER" id="PTHR32089:SF112">
    <property type="entry name" value="LYSOZYME-LIKE PROTEIN-RELATED"/>
    <property type="match status" value="1"/>
</dbReference>
<keyword evidence="11" id="KW-1185">Reference proteome</keyword>
<dbReference type="PANTHER" id="PTHR32089">
    <property type="entry name" value="METHYL-ACCEPTING CHEMOTAXIS PROTEIN MCPB"/>
    <property type="match status" value="1"/>
</dbReference>
<keyword evidence="3 7" id="KW-0472">Membrane</keyword>
<evidence type="ECO:0000256" key="6">
    <source>
        <dbReference type="PROSITE-ProRule" id="PRU00284"/>
    </source>
</evidence>
<dbReference type="SUPFAM" id="SSF58104">
    <property type="entry name" value="Methyl-accepting chemotaxis protein (MCP) signaling domain"/>
    <property type="match status" value="1"/>
</dbReference>
<evidence type="ECO:0000256" key="1">
    <source>
        <dbReference type="ARBA" id="ARBA00004236"/>
    </source>
</evidence>
<dbReference type="Proteomes" id="UP000665561">
    <property type="component" value="Unassembled WGS sequence"/>
</dbReference>
<dbReference type="Pfam" id="PF00015">
    <property type="entry name" value="MCPsignal"/>
    <property type="match status" value="1"/>
</dbReference>